<keyword evidence="2" id="KW-0813">Transport</keyword>
<keyword evidence="10 12" id="KW-0472">Membrane</keyword>
<comment type="subcellular location">
    <subcellularLocation>
        <location evidence="1">Membrane</location>
        <topology evidence="1">Multi-pass membrane protein</topology>
    </subcellularLocation>
</comment>
<dbReference type="PANTHER" id="PTHR45628">
    <property type="entry name" value="VOLTAGE-DEPENDENT CALCIUM CHANNEL TYPE A SUBUNIT ALPHA-1"/>
    <property type="match status" value="1"/>
</dbReference>
<evidence type="ECO:0000259" key="13">
    <source>
        <dbReference type="Pfam" id="PF00520"/>
    </source>
</evidence>
<feature type="domain" description="Ion transport" evidence="13">
    <location>
        <begin position="226"/>
        <end position="328"/>
    </location>
</feature>
<keyword evidence="11" id="KW-0407">Ion channel</keyword>
<dbReference type="GO" id="GO:0008331">
    <property type="term" value="F:high voltage-gated calcium channel activity"/>
    <property type="evidence" value="ECO:0007669"/>
    <property type="project" value="TreeGrafter"/>
</dbReference>
<dbReference type="PANTHER" id="PTHR45628:SF1">
    <property type="entry name" value="VOLTAGE-DEPENDENT CALCIUM CHANNEL TYPE D SUBUNIT ALPHA-1"/>
    <property type="match status" value="1"/>
</dbReference>
<dbReference type="InterPro" id="IPR005821">
    <property type="entry name" value="Ion_trans_dom"/>
</dbReference>
<keyword evidence="4" id="KW-0107">Calcium channel</keyword>
<accession>A0A1I8FJI4</accession>
<evidence type="ECO:0000256" key="3">
    <source>
        <dbReference type="ARBA" id="ARBA00022568"/>
    </source>
</evidence>
<organism evidence="14 15">
    <name type="scientific">Macrostomum lignano</name>
    <dbReference type="NCBI Taxonomy" id="282301"/>
    <lineage>
        <taxon>Eukaryota</taxon>
        <taxon>Metazoa</taxon>
        <taxon>Spiralia</taxon>
        <taxon>Lophotrochozoa</taxon>
        <taxon>Platyhelminthes</taxon>
        <taxon>Rhabditophora</taxon>
        <taxon>Macrostomorpha</taxon>
        <taxon>Macrostomida</taxon>
        <taxon>Macrostomidae</taxon>
        <taxon>Macrostomum</taxon>
    </lineage>
</organism>
<feature type="transmembrane region" description="Helical" evidence="12">
    <location>
        <begin position="239"/>
        <end position="258"/>
    </location>
</feature>
<evidence type="ECO:0000256" key="10">
    <source>
        <dbReference type="ARBA" id="ARBA00023136"/>
    </source>
</evidence>
<dbReference type="InterPro" id="IPR027359">
    <property type="entry name" value="Volt_channel_dom_sf"/>
</dbReference>
<dbReference type="Gene3D" id="1.20.120.350">
    <property type="entry name" value="Voltage-gated potassium channels. Chain C"/>
    <property type="match status" value="1"/>
</dbReference>
<evidence type="ECO:0000256" key="2">
    <source>
        <dbReference type="ARBA" id="ARBA00022448"/>
    </source>
</evidence>
<keyword evidence="6" id="KW-0106">Calcium</keyword>
<evidence type="ECO:0000256" key="9">
    <source>
        <dbReference type="ARBA" id="ARBA00023065"/>
    </source>
</evidence>
<feature type="transmembrane region" description="Helical" evidence="12">
    <location>
        <begin position="200"/>
        <end position="219"/>
    </location>
</feature>
<protein>
    <submittedName>
        <fullName evidence="15">Ion_trans domain-containing protein</fullName>
    </submittedName>
</protein>
<dbReference type="WBParaSite" id="maker-unitig_37684-snap-gene-0.1-mRNA-1">
    <property type="protein sequence ID" value="maker-unitig_37684-snap-gene-0.1-mRNA-1"/>
    <property type="gene ID" value="maker-unitig_37684-snap-gene-0.1"/>
</dbReference>
<evidence type="ECO:0000256" key="8">
    <source>
        <dbReference type="ARBA" id="ARBA00022989"/>
    </source>
</evidence>
<evidence type="ECO:0000256" key="7">
    <source>
        <dbReference type="ARBA" id="ARBA00022882"/>
    </source>
</evidence>
<dbReference type="SUPFAM" id="SSF81324">
    <property type="entry name" value="Voltage-gated potassium channels"/>
    <property type="match status" value="1"/>
</dbReference>
<evidence type="ECO:0000313" key="15">
    <source>
        <dbReference type="WBParaSite" id="maker-unitig_37684-snap-gene-0.1-mRNA-1"/>
    </source>
</evidence>
<proteinExistence type="predicted"/>
<dbReference type="Pfam" id="PF00520">
    <property type="entry name" value="Ion_trans"/>
    <property type="match status" value="1"/>
</dbReference>
<evidence type="ECO:0000313" key="14">
    <source>
        <dbReference type="Proteomes" id="UP000095280"/>
    </source>
</evidence>
<evidence type="ECO:0000256" key="11">
    <source>
        <dbReference type="ARBA" id="ARBA00023303"/>
    </source>
</evidence>
<dbReference type="GO" id="GO:0005891">
    <property type="term" value="C:voltage-gated calcium channel complex"/>
    <property type="evidence" value="ECO:0007669"/>
    <property type="project" value="TreeGrafter"/>
</dbReference>
<dbReference type="AlphaFoldDB" id="A0A1I8FJI4"/>
<sequence length="417" mass="47028">MAIFYIAFIHCDRLLHGEHLCRLLSIVTFQQEGEQEYKECERAGQESGHIPIQQMLIECRHCILGLKLMRSRLISWADLGSGISSQSSTKPKRQESVQQLKAPVKAPELLRPSCLNATAANGGSVIDIGLAVGLPLCVAHRCRLGSVGGFVVRQNPAPGLGSVPAQQPGVSAATRKCIEFALKAKPVRRYIPQRRLQYKIWWFVTSTPFEYGIFVLIMPEHHRACHEGQPESYSSALDYMNMLFTAIFTIEFLLKLLAFSFRNYFSDLWNIHFDFVIVLGSYIDIISGKTSEPGPTQHGTGRHAGKATISINFFRLFRAMRLVKAAEQGRASQDSAVDFYQIVSGPALRRPAHPHAVLHLRLSRRDRMQMFGKIRLDSNTHINRNNNFRTFFSASLVLFRSATGEAWQEILLACRQR</sequence>
<name>A0A1I8FJI4_9PLAT</name>
<dbReference type="GO" id="GO:0098703">
    <property type="term" value="P:calcium ion import across plasma membrane"/>
    <property type="evidence" value="ECO:0007669"/>
    <property type="project" value="TreeGrafter"/>
</dbReference>
<dbReference type="Gene3D" id="1.10.287.70">
    <property type="match status" value="1"/>
</dbReference>
<evidence type="ECO:0000256" key="6">
    <source>
        <dbReference type="ARBA" id="ARBA00022837"/>
    </source>
</evidence>
<keyword evidence="7" id="KW-0851">Voltage-gated channel</keyword>
<evidence type="ECO:0000256" key="5">
    <source>
        <dbReference type="ARBA" id="ARBA00022692"/>
    </source>
</evidence>
<keyword evidence="9" id="KW-0406">Ion transport</keyword>
<dbReference type="Proteomes" id="UP000095280">
    <property type="component" value="Unplaced"/>
</dbReference>
<evidence type="ECO:0000256" key="4">
    <source>
        <dbReference type="ARBA" id="ARBA00022673"/>
    </source>
</evidence>
<evidence type="ECO:0000256" key="1">
    <source>
        <dbReference type="ARBA" id="ARBA00004141"/>
    </source>
</evidence>
<dbReference type="InterPro" id="IPR050599">
    <property type="entry name" value="VDCC_alpha-1_subunit"/>
</dbReference>
<keyword evidence="14" id="KW-1185">Reference proteome</keyword>
<keyword evidence="5 12" id="KW-0812">Transmembrane</keyword>
<keyword evidence="8 12" id="KW-1133">Transmembrane helix</keyword>
<evidence type="ECO:0000256" key="12">
    <source>
        <dbReference type="SAM" id="Phobius"/>
    </source>
</evidence>
<keyword evidence="3" id="KW-0109">Calcium transport</keyword>
<reference evidence="15" key="1">
    <citation type="submission" date="2016-11" db="UniProtKB">
        <authorList>
            <consortium name="WormBaseParasite"/>
        </authorList>
    </citation>
    <scope>IDENTIFICATION</scope>
</reference>